<evidence type="ECO:0000256" key="1">
    <source>
        <dbReference type="SAM" id="MobiDB-lite"/>
    </source>
</evidence>
<feature type="non-terminal residue" evidence="2">
    <location>
        <position position="1"/>
    </location>
</feature>
<dbReference type="EMBL" id="CP045899">
    <property type="protein sequence ID" value="QQP40805.1"/>
    <property type="molecule type" value="Genomic_DNA"/>
</dbReference>
<keyword evidence="3" id="KW-1185">Reference proteome</keyword>
<dbReference type="AlphaFoldDB" id="A0A7T8GZN2"/>
<accession>A0A7T8GZN2</accession>
<dbReference type="Proteomes" id="UP000595437">
    <property type="component" value="Chromosome 10"/>
</dbReference>
<name>A0A7T8GZN2_CALRO</name>
<organism evidence="2 3">
    <name type="scientific">Caligus rogercresseyi</name>
    <name type="common">Sea louse</name>
    <dbReference type="NCBI Taxonomy" id="217165"/>
    <lineage>
        <taxon>Eukaryota</taxon>
        <taxon>Metazoa</taxon>
        <taxon>Ecdysozoa</taxon>
        <taxon>Arthropoda</taxon>
        <taxon>Crustacea</taxon>
        <taxon>Multicrustacea</taxon>
        <taxon>Hexanauplia</taxon>
        <taxon>Copepoda</taxon>
        <taxon>Siphonostomatoida</taxon>
        <taxon>Caligidae</taxon>
        <taxon>Caligus</taxon>
    </lineage>
</organism>
<feature type="compositionally biased region" description="Basic and acidic residues" evidence="1">
    <location>
        <begin position="93"/>
        <end position="107"/>
    </location>
</feature>
<evidence type="ECO:0000313" key="3">
    <source>
        <dbReference type="Proteomes" id="UP000595437"/>
    </source>
</evidence>
<feature type="region of interest" description="Disordered" evidence="1">
    <location>
        <begin position="78"/>
        <end position="107"/>
    </location>
</feature>
<proteinExistence type="predicted"/>
<protein>
    <submittedName>
        <fullName evidence="2">Uncharacterized protein</fullName>
    </submittedName>
</protein>
<reference evidence="3" key="1">
    <citation type="submission" date="2021-01" db="EMBL/GenBank/DDBJ databases">
        <title>Caligus Genome Assembly.</title>
        <authorList>
            <person name="Gallardo-Escarate C."/>
        </authorList>
    </citation>
    <scope>NUCLEOTIDE SEQUENCE [LARGE SCALE GENOMIC DNA]</scope>
</reference>
<evidence type="ECO:0000313" key="2">
    <source>
        <dbReference type="EMBL" id="QQP40805.1"/>
    </source>
</evidence>
<gene>
    <name evidence="2" type="ORF">FKW44_014977</name>
</gene>
<sequence>EHQARGISHATSYGCDDETKGIGKQLLFIRTKSNGEITRMIMLRTSSISVRPGNGECDCGILDEVVYVHAMVGGRSKRIVDGKKPDDEDNEVDKDKEPEEEEAKSKDELVTELTMTLMKVDGEIRNLYSTILTEVEEEKREDLSKELYDLKKISTDLHAVISKAADIEDDPEAIKKLIKRDIRSVRNDAEISLKKCKEKCPTACDSCGSEKITELKDKLDEFKINLEETEDENEAKEPFDQIS</sequence>